<feature type="active site" description="Proton acceptor" evidence="4">
    <location>
        <position position="135"/>
    </location>
</feature>
<protein>
    <submittedName>
        <fullName evidence="6">Spermine/spermidine synthase</fullName>
    </submittedName>
</protein>
<dbReference type="AlphaFoldDB" id="A0A239LB95"/>
<sequence length="220" mass="23260">METVERVVTDRGELVLRRDGADYELISNGVFLMDTRSGASERTLVQAALSATAPGARLLIGGLGVGFSLAEAVASQTPAEIVVVEIEPAVVAWHASHLKAFSGGALDDPRVRVVTADLGRWLATTDELFDAICLDVDNGPDWTVFGENAALYDDAGTSLLRAHLHPGGVLAVWSANASAAYLARLTTTIGPVETLLTEVTHGEPDVVYLARAPRLADNDE</sequence>
<dbReference type="SUPFAM" id="SSF53335">
    <property type="entry name" value="S-adenosyl-L-methionine-dependent methyltransferases"/>
    <property type="match status" value="1"/>
</dbReference>
<keyword evidence="3 4" id="KW-0620">Polyamine biosynthesis</keyword>
<evidence type="ECO:0000313" key="7">
    <source>
        <dbReference type="Proteomes" id="UP000198362"/>
    </source>
</evidence>
<keyword evidence="7" id="KW-1185">Reference proteome</keyword>
<proteinExistence type="inferred from homology"/>
<dbReference type="PANTHER" id="PTHR43317">
    <property type="entry name" value="THERMOSPERMINE SYNTHASE ACAULIS5"/>
    <property type="match status" value="1"/>
</dbReference>
<evidence type="ECO:0000313" key="6">
    <source>
        <dbReference type="EMBL" id="SNT27178.1"/>
    </source>
</evidence>
<keyword evidence="2 4" id="KW-0808">Transferase</keyword>
<organism evidence="6 7">
    <name type="scientific">Asanoa hainanensis</name>
    <dbReference type="NCBI Taxonomy" id="560556"/>
    <lineage>
        <taxon>Bacteria</taxon>
        <taxon>Bacillati</taxon>
        <taxon>Actinomycetota</taxon>
        <taxon>Actinomycetes</taxon>
        <taxon>Micromonosporales</taxon>
        <taxon>Micromonosporaceae</taxon>
        <taxon>Asanoa</taxon>
    </lineage>
</organism>
<dbReference type="OrthoDB" id="9793351at2"/>
<evidence type="ECO:0000256" key="3">
    <source>
        <dbReference type="ARBA" id="ARBA00023115"/>
    </source>
</evidence>
<feature type="domain" description="PABS" evidence="5">
    <location>
        <begin position="1"/>
        <end position="220"/>
    </location>
</feature>
<evidence type="ECO:0000256" key="2">
    <source>
        <dbReference type="ARBA" id="ARBA00022679"/>
    </source>
</evidence>
<evidence type="ECO:0000256" key="4">
    <source>
        <dbReference type="PROSITE-ProRule" id="PRU00354"/>
    </source>
</evidence>
<comment type="similarity">
    <text evidence="1">Belongs to the spermidine/spermine synthase family.</text>
</comment>
<reference evidence="6 7" key="1">
    <citation type="submission" date="2017-06" db="EMBL/GenBank/DDBJ databases">
        <authorList>
            <person name="Kim H.J."/>
            <person name="Triplett B.A."/>
        </authorList>
    </citation>
    <scope>NUCLEOTIDE SEQUENCE [LARGE SCALE GENOMIC DNA]</scope>
    <source>
        <strain evidence="6 7">CGMCC 4.5593</strain>
    </source>
</reference>
<accession>A0A239LB95</accession>
<dbReference type="EMBL" id="FZPH01000004">
    <property type="protein sequence ID" value="SNT27178.1"/>
    <property type="molecule type" value="Genomic_DNA"/>
</dbReference>
<dbReference type="RefSeq" id="WP_089247829.1">
    <property type="nucleotide sequence ID" value="NZ_FZPH01000004.1"/>
</dbReference>
<dbReference type="Pfam" id="PF01564">
    <property type="entry name" value="Spermine_synth"/>
    <property type="match status" value="1"/>
</dbReference>
<name>A0A239LB95_9ACTN</name>
<dbReference type="PANTHER" id="PTHR43317:SF3">
    <property type="entry name" value="BLR2883 PROTEIN"/>
    <property type="match status" value="1"/>
</dbReference>
<dbReference type="InterPro" id="IPR029063">
    <property type="entry name" value="SAM-dependent_MTases_sf"/>
</dbReference>
<dbReference type="Gene3D" id="3.40.50.150">
    <property type="entry name" value="Vaccinia Virus protein VP39"/>
    <property type="match status" value="1"/>
</dbReference>
<dbReference type="GO" id="GO:0006596">
    <property type="term" value="P:polyamine biosynthetic process"/>
    <property type="evidence" value="ECO:0007669"/>
    <property type="project" value="UniProtKB-UniRule"/>
</dbReference>
<evidence type="ECO:0000256" key="1">
    <source>
        <dbReference type="ARBA" id="ARBA00007867"/>
    </source>
</evidence>
<dbReference type="Proteomes" id="UP000198362">
    <property type="component" value="Unassembled WGS sequence"/>
</dbReference>
<dbReference type="InterPro" id="IPR030374">
    <property type="entry name" value="PABS"/>
</dbReference>
<dbReference type="PROSITE" id="PS51006">
    <property type="entry name" value="PABS_2"/>
    <property type="match status" value="1"/>
</dbReference>
<gene>
    <name evidence="6" type="ORF">SAMN05421812_104146</name>
</gene>
<evidence type="ECO:0000259" key="5">
    <source>
        <dbReference type="PROSITE" id="PS51006"/>
    </source>
</evidence>
<dbReference type="GO" id="GO:0016740">
    <property type="term" value="F:transferase activity"/>
    <property type="evidence" value="ECO:0007669"/>
    <property type="project" value="UniProtKB-UniRule"/>
</dbReference>